<name>A0A2P5DTB3_PARAD</name>
<evidence type="ECO:0000313" key="2">
    <source>
        <dbReference type="Proteomes" id="UP000237105"/>
    </source>
</evidence>
<comment type="caution">
    <text evidence="1">The sequence shown here is derived from an EMBL/GenBank/DDBJ whole genome shotgun (WGS) entry which is preliminary data.</text>
</comment>
<sequence>MQRDFSVDPFESLGDSCPSVFGQQTGPYIDMWWSLSENEIIVLWYYLSFMHLQNWNFNIDSDVSMLVGFTGSLSCKFRSRAVTFPQNISYELNFEVSHELLHGYVWYERRKIGTRKGKSILP</sequence>
<evidence type="ECO:0000313" key="1">
    <source>
        <dbReference type="EMBL" id="PON76518.1"/>
    </source>
</evidence>
<reference evidence="2" key="1">
    <citation type="submission" date="2016-06" db="EMBL/GenBank/DDBJ databases">
        <title>Parallel loss of symbiosis genes in relatives of nitrogen-fixing non-legume Parasponia.</title>
        <authorList>
            <person name="Van Velzen R."/>
            <person name="Holmer R."/>
            <person name="Bu F."/>
            <person name="Rutten L."/>
            <person name="Van Zeijl A."/>
            <person name="Liu W."/>
            <person name="Santuari L."/>
            <person name="Cao Q."/>
            <person name="Sharma T."/>
            <person name="Shen D."/>
            <person name="Roswanjaya Y."/>
            <person name="Wardhani T."/>
            <person name="Kalhor M.S."/>
            <person name="Jansen J."/>
            <person name="Van den Hoogen J."/>
            <person name="Gungor B."/>
            <person name="Hartog M."/>
            <person name="Hontelez J."/>
            <person name="Verver J."/>
            <person name="Yang W.-C."/>
            <person name="Schijlen E."/>
            <person name="Repin R."/>
            <person name="Schilthuizen M."/>
            <person name="Schranz E."/>
            <person name="Heidstra R."/>
            <person name="Miyata K."/>
            <person name="Fedorova E."/>
            <person name="Kohlen W."/>
            <person name="Bisseling T."/>
            <person name="Smit S."/>
            <person name="Geurts R."/>
        </authorList>
    </citation>
    <scope>NUCLEOTIDE SEQUENCE [LARGE SCALE GENOMIC DNA]</scope>
    <source>
        <strain evidence="2">cv. WU1-14</strain>
    </source>
</reference>
<accession>A0A2P5DTB3</accession>
<protein>
    <submittedName>
        <fullName evidence="1">Uncharacterized protein</fullName>
    </submittedName>
</protein>
<dbReference type="Proteomes" id="UP000237105">
    <property type="component" value="Unassembled WGS sequence"/>
</dbReference>
<proteinExistence type="predicted"/>
<organism evidence="1 2">
    <name type="scientific">Parasponia andersonii</name>
    <name type="common">Sponia andersonii</name>
    <dbReference type="NCBI Taxonomy" id="3476"/>
    <lineage>
        <taxon>Eukaryota</taxon>
        <taxon>Viridiplantae</taxon>
        <taxon>Streptophyta</taxon>
        <taxon>Embryophyta</taxon>
        <taxon>Tracheophyta</taxon>
        <taxon>Spermatophyta</taxon>
        <taxon>Magnoliopsida</taxon>
        <taxon>eudicotyledons</taxon>
        <taxon>Gunneridae</taxon>
        <taxon>Pentapetalae</taxon>
        <taxon>rosids</taxon>
        <taxon>fabids</taxon>
        <taxon>Rosales</taxon>
        <taxon>Cannabaceae</taxon>
        <taxon>Parasponia</taxon>
    </lineage>
</organism>
<gene>
    <name evidence="1" type="ORF">PanWU01x14_035720</name>
</gene>
<dbReference type="AlphaFoldDB" id="A0A2P5DTB3"/>
<dbReference type="EMBL" id="JXTB01000018">
    <property type="protein sequence ID" value="PON76518.1"/>
    <property type="molecule type" value="Genomic_DNA"/>
</dbReference>
<dbReference type="OrthoDB" id="10486824at2759"/>
<keyword evidence="2" id="KW-1185">Reference proteome</keyword>